<reference evidence="1 2" key="1">
    <citation type="submission" date="2019-05" db="EMBL/GenBank/DDBJ databases">
        <title>Another draft genome of Portunus trituberculatus and its Hox gene families provides insights of decapod evolution.</title>
        <authorList>
            <person name="Jeong J.-H."/>
            <person name="Song I."/>
            <person name="Kim S."/>
            <person name="Choi T."/>
            <person name="Kim D."/>
            <person name="Ryu S."/>
            <person name="Kim W."/>
        </authorList>
    </citation>
    <scope>NUCLEOTIDE SEQUENCE [LARGE SCALE GENOMIC DNA]</scope>
    <source>
        <tissue evidence="1">Muscle</tissue>
    </source>
</reference>
<proteinExistence type="predicted"/>
<evidence type="ECO:0000313" key="2">
    <source>
        <dbReference type="Proteomes" id="UP000324222"/>
    </source>
</evidence>
<dbReference type="EMBL" id="VSRR010013492">
    <property type="protein sequence ID" value="MPC55854.1"/>
    <property type="molecule type" value="Genomic_DNA"/>
</dbReference>
<dbReference type="Proteomes" id="UP000324222">
    <property type="component" value="Unassembled WGS sequence"/>
</dbReference>
<protein>
    <submittedName>
        <fullName evidence="1">Uncharacterized protein</fullName>
    </submittedName>
</protein>
<keyword evidence="2" id="KW-1185">Reference proteome</keyword>
<name>A0A5B7GH27_PORTR</name>
<dbReference type="AlphaFoldDB" id="A0A5B7GH27"/>
<organism evidence="1 2">
    <name type="scientific">Portunus trituberculatus</name>
    <name type="common">Swimming crab</name>
    <name type="synonym">Neptunus trituberculatus</name>
    <dbReference type="NCBI Taxonomy" id="210409"/>
    <lineage>
        <taxon>Eukaryota</taxon>
        <taxon>Metazoa</taxon>
        <taxon>Ecdysozoa</taxon>
        <taxon>Arthropoda</taxon>
        <taxon>Crustacea</taxon>
        <taxon>Multicrustacea</taxon>
        <taxon>Malacostraca</taxon>
        <taxon>Eumalacostraca</taxon>
        <taxon>Eucarida</taxon>
        <taxon>Decapoda</taxon>
        <taxon>Pleocyemata</taxon>
        <taxon>Brachyura</taxon>
        <taxon>Eubrachyura</taxon>
        <taxon>Portunoidea</taxon>
        <taxon>Portunidae</taxon>
        <taxon>Portuninae</taxon>
        <taxon>Portunus</taxon>
    </lineage>
</organism>
<accession>A0A5B7GH27</accession>
<evidence type="ECO:0000313" key="1">
    <source>
        <dbReference type="EMBL" id="MPC55854.1"/>
    </source>
</evidence>
<sequence length="29" mass="3658">MVLKRLNSYFVFFLKFNCKPLKYWNTFLP</sequence>
<comment type="caution">
    <text evidence="1">The sequence shown here is derived from an EMBL/GenBank/DDBJ whole genome shotgun (WGS) entry which is preliminary data.</text>
</comment>
<gene>
    <name evidence="1" type="ORF">E2C01_049798</name>
</gene>